<reference evidence="2 3" key="1">
    <citation type="submission" date="2019-03" db="EMBL/GenBank/DDBJ databases">
        <title>Genomic Encyclopedia of Type Strains, Phase III (KMG-III): the genomes of soil and plant-associated and newly described type strains.</title>
        <authorList>
            <person name="Whitman W."/>
        </authorList>
    </citation>
    <scope>NUCLEOTIDE SEQUENCE [LARGE SCALE GENOMIC DNA]</scope>
    <source>
        <strain evidence="2 3">CECT 8455</strain>
    </source>
</reference>
<keyword evidence="3" id="KW-1185">Reference proteome</keyword>
<evidence type="ECO:0000313" key="3">
    <source>
        <dbReference type="Proteomes" id="UP000295274"/>
    </source>
</evidence>
<dbReference type="AlphaFoldDB" id="A0A4R7D2C4"/>
<dbReference type="EMBL" id="SNZW01000015">
    <property type="protein sequence ID" value="TDS14432.1"/>
    <property type="molecule type" value="Genomic_DNA"/>
</dbReference>
<gene>
    <name evidence="2" type="ORF">DFQ03_2519</name>
</gene>
<name>A0A4R7D2C4_9FLAO</name>
<keyword evidence="1" id="KW-0732">Signal</keyword>
<dbReference type="Proteomes" id="UP000295274">
    <property type="component" value="Unassembled WGS sequence"/>
</dbReference>
<sequence>MEMKVPYSLKMRFFILFLIFIISTNLSAQDPGDAAKHIGSGVVIGVAGGYAAHKISNGQRGWKWAGAIGSAFAAGLAKEAIYDSSRGADWETRDVVFTTLGGVISALALEVFVGNGGNGRGGNRRGKSCGCLVAQLDNQYEVQLPLFVENGTGDITSELQAAYLLR</sequence>
<evidence type="ECO:0000313" key="2">
    <source>
        <dbReference type="EMBL" id="TDS14432.1"/>
    </source>
</evidence>
<feature type="signal peptide" evidence="1">
    <location>
        <begin position="1"/>
        <end position="28"/>
    </location>
</feature>
<accession>A0A4R7D2C4</accession>
<evidence type="ECO:0000256" key="1">
    <source>
        <dbReference type="SAM" id="SignalP"/>
    </source>
</evidence>
<comment type="caution">
    <text evidence="2">The sequence shown here is derived from an EMBL/GenBank/DDBJ whole genome shotgun (WGS) entry which is preliminary data.</text>
</comment>
<protein>
    <recommendedName>
        <fullName evidence="4">Outer membrane protein with glycine zipper</fullName>
    </recommendedName>
</protein>
<organism evidence="2 3">
    <name type="scientific">Maribacter caenipelagi</name>
    <dbReference type="NCBI Taxonomy" id="1447781"/>
    <lineage>
        <taxon>Bacteria</taxon>
        <taxon>Pseudomonadati</taxon>
        <taxon>Bacteroidota</taxon>
        <taxon>Flavobacteriia</taxon>
        <taxon>Flavobacteriales</taxon>
        <taxon>Flavobacteriaceae</taxon>
        <taxon>Maribacter</taxon>
    </lineage>
</organism>
<evidence type="ECO:0008006" key="4">
    <source>
        <dbReference type="Google" id="ProtNLM"/>
    </source>
</evidence>
<feature type="chain" id="PRO_5020479097" description="Outer membrane protein with glycine zipper" evidence="1">
    <location>
        <begin position="29"/>
        <end position="166"/>
    </location>
</feature>
<proteinExistence type="predicted"/>